<dbReference type="eggNOG" id="ENOG502S6U2">
    <property type="taxonomic scope" value="Eukaryota"/>
</dbReference>
<proteinExistence type="predicted"/>
<dbReference type="OMA" id="DEATTMW"/>
<feature type="region of interest" description="Disordered" evidence="1">
    <location>
        <begin position="1"/>
        <end position="73"/>
    </location>
</feature>
<dbReference type="GeneID" id="19948970"/>
<dbReference type="OrthoDB" id="72231at2759"/>
<reference evidence="2 3" key="1">
    <citation type="submission" date="2012-04" db="EMBL/GenBank/DDBJ databases">
        <title>The Genome Sequence of Saprolegnia declina VS20.</title>
        <authorList>
            <consortium name="The Broad Institute Genome Sequencing Platform"/>
            <person name="Russ C."/>
            <person name="Nusbaum C."/>
            <person name="Tyler B."/>
            <person name="van West P."/>
            <person name="Dieguez-Uribeondo J."/>
            <person name="de Bruijn I."/>
            <person name="Tripathy S."/>
            <person name="Jiang R."/>
            <person name="Young S.K."/>
            <person name="Zeng Q."/>
            <person name="Gargeya S."/>
            <person name="Fitzgerald M."/>
            <person name="Haas B."/>
            <person name="Abouelleil A."/>
            <person name="Alvarado L."/>
            <person name="Arachchi H.M."/>
            <person name="Berlin A."/>
            <person name="Chapman S.B."/>
            <person name="Goldberg J."/>
            <person name="Griggs A."/>
            <person name="Gujja S."/>
            <person name="Hansen M."/>
            <person name="Howarth C."/>
            <person name="Imamovic A."/>
            <person name="Larimer J."/>
            <person name="McCowen C."/>
            <person name="Montmayeur A."/>
            <person name="Murphy C."/>
            <person name="Neiman D."/>
            <person name="Pearson M."/>
            <person name="Priest M."/>
            <person name="Roberts A."/>
            <person name="Saif S."/>
            <person name="Shea T."/>
            <person name="Sisk P."/>
            <person name="Sykes S."/>
            <person name="Wortman J."/>
            <person name="Nusbaum C."/>
            <person name="Birren B."/>
        </authorList>
    </citation>
    <scope>NUCLEOTIDE SEQUENCE [LARGE SCALE GENOMIC DNA]</scope>
    <source>
        <strain evidence="2 3">VS20</strain>
    </source>
</reference>
<sequence>MAGKGKQNKGKKTAAPTTVATTPVVDDTSSETSSVDANAEPMAEAPVVDEATEAVEDETVAETPVVEEAPVENAPIEEAAPADVIEPVAVTPVPVEVAPVEVEPEAPVVEVVPEPTVSLTHEETVLTDTTPRSPRHDVLALPVDEATTMWFLHPSYYYQKTKEVYTYTTSFRGVGAVAHVGETSVNYLLKQLNMKQVATLQDVDTSLAPALATIDEQLDERVAGVLKTLVDGQEYILAKKEQVVGRAKEVQSATLEKVSAVTTTATDKVSKTVESVTTTVEKTRASVTQVTSNALESVSKAKDATIETLTATAHSFLSYVPLLNKKVMA</sequence>
<accession>T0RUK6</accession>
<name>T0RUK6_SAPDV</name>
<evidence type="ECO:0000313" key="3">
    <source>
        <dbReference type="Proteomes" id="UP000030762"/>
    </source>
</evidence>
<gene>
    <name evidence="2" type="ORF">SDRG_08243</name>
</gene>
<feature type="compositionally biased region" description="Low complexity" evidence="1">
    <location>
        <begin position="61"/>
        <end position="73"/>
    </location>
</feature>
<dbReference type="Proteomes" id="UP000030762">
    <property type="component" value="Unassembled WGS sequence"/>
</dbReference>
<evidence type="ECO:0000256" key="1">
    <source>
        <dbReference type="SAM" id="MobiDB-lite"/>
    </source>
</evidence>
<keyword evidence="3" id="KW-1185">Reference proteome</keyword>
<dbReference type="AlphaFoldDB" id="T0RUK6"/>
<dbReference type="InParanoid" id="T0RUK6"/>
<protein>
    <submittedName>
        <fullName evidence="2">Uncharacterized protein</fullName>
    </submittedName>
</protein>
<feature type="compositionally biased region" description="Low complexity" evidence="1">
    <location>
        <begin position="13"/>
        <end position="36"/>
    </location>
</feature>
<dbReference type="EMBL" id="JH767156">
    <property type="protein sequence ID" value="EQC34027.1"/>
    <property type="molecule type" value="Genomic_DNA"/>
</dbReference>
<organism evidence="2 3">
    <name type="scientific">Saprolegnia diclina (strain VS20)</name>
    <dbReference type="NCBI Taxonomy" id="1156394"/>
    <lineage>
        <taxon>Eukaryota</taxon>
        <taxon>Sar</taxon>
        <taxon>Stramenopiles</taxon>
        <taxon>Oomycota</taxon>
        <taxon>Saprolegniomycetes</taxon>
        <taxon>Saprolegniales</taxon>
        <taxon>Saprolegniaceae</taxon>
        <taxon>Saprolegnia</taxon>
    </lineage>
</organism>
<dbReference type="RefSeq" id="XP_008612339.1">
    <property type="nucleotide sequence ID" value="XM_008614117.1"/>
</dbReference>
<feature type="compositionally biased region" description="Acidic residues" evidence="1">
    <location>
        <begin position="50"/>
        <end position="60"/>
    </location>
</feature>
<evidence type="ECO:0000313" key="2">
    <source>
        <dbReference type="EMBL" id="EQC34027.1"/>
    </source>
</evidence>
<dbReference type="VEuPathDB" id="FungiDB:SDRG_08243"/>
<feature type="compositionally biased region" description="Basic residues" evidence="1">
    <location>
        <begin position="1"/>
        <end position="12"/>
    </location>
</feature>